<evidence type="ECO:0000313" key="2">
    <source>
        <dbReference type="Proteomes" id="UP000078532"/>
    </source>
</evidence>
<name>A0A1B7LCZ4_9FIRM</name>
<accession>A0A1B7LCZ4</accession>
<dbReference type="Proteomes" id="UP000078532">
    <property type="component" value="Unassembled WGS sequence"/>
</dbReference>
<keyword evidence="1" id="KW-0067">ATP-binding</keyword>
<dbReference type="EMBL" id="LYVF01000173">
    <property type="protein sequence ID" value="OAT80793.1"/>
    <property type="molecule type" value="Genomic_DNA"/>
</dbReference>
<dbReference type="Gene3D" id="3.30.2310.20">
    <property type="entry name" value="RelE-like"/>
    <property type="match status" value="1"/>
</dbReference>
<dbReference type="InterPro" id="IPR035093">
    <property type="entry name" value="RelE/ParE_toxin_dom_sf"/>
</dbReference>
<proteinExistence type="predicted"/>
<keyword evidence="1" id="KW-0547">Nucleotide-binding</keyword>
<evidence type="ECO:0000313" key="1">
    <source>
        <dbReference type="EMBL" id="OAT80793.1"/>
    </source>
</evidence>
<gene>
    <name evidence="1" type="ORF">A6M21_12665</name>
</gene>
<sequence length="85" mass="9719">MPTVIKTKPFDEDFLRLASGEQKQALKALHFLAVNPGHRSLHTHKIEGTEFFEAYVNMDVRIIFERTGDTIILHAIGHHDILRGK</sequence>
<protein>
    <submittedName>
        <fullName evidence="1">DNA helicase</fullName>
    </submittedName>
</protein>
<dbReference type="SUPFAM" id="SSF143011">
    <property type="entry name" value="RelE-like"/>
    <property type="match status" value="1"/>
</dbReference>
<comment type="caution">
    <text evidence="1">The sequence shown here is derived from an EMBL/GenBank/DDBJ whole genome shotgun (WGS) entry which is preliminary data.</text>
</comment>
<keyword evidence="1" id="KW-0378">Hydrolase</keyword>
<reference evidence="1 2" key="1">
    <citation type="submission" date="2016-04" db="EMBL/GenBank/DDBJ databases">
        <authorList>
            <person name="Evans L.H."/>
            <person name="Alamgir A."/>
            <person name="Owens N."/>
            <person name="Weber N.D."/>
            <person name="Virtaneva K."/>
            <person name="Barbian K."/>
            <person name="Babar A."/>
            <person name="Rosenke K."/>
        </authorList>
    </citation>
    <scope>NUCLEOTIDE SEQUENCE [LARGE SCALE GENOMIC DNA]</scope>
    <source>
        <strain evidence="1 2">LMa1</strain>
    </source>
</reference>
<keyword evidence="1" id="KW-0347">Helicase</keyword>
<dbReference type="STRING" id="1838280.A6M21_12665"/>
<dbReference type="GO" id="GO:0004386">
    <property type="term" value="F:helicase activity"/>
    <property type="evidence" value="ECO:0007669"/>
    <property type="project" value="UniProtKB-KW"/>
</dbReference>
<organism evidence="1 2">
    <name type="scientific">Desulfotomaculum copahuensis</name>
    <dbReference type="NCBI Taxonomy" id="1838280"/>
    <lineage>
        <taxon>Bacteria</taxon>
        <taxon>Bacillati</taxon>
        <taxon>Bacillota</taxon>
        <taxon>Clostridia</taxon>
        <taxon>Eubacteriales</taxon>
        <taxon>Desulfotomaculaceae</taxon>
        <taxon>Desulfotomaculum</taxon>
    </lineage>
</organism>
<dbReference type="AlphaFoldDB" id="A0A1B7LCZ4"/>
<dbReference type="OrthoDB" id="5521312at2"/>
<keyword evidence="2" id="KW-1185">Reference proteome</keyword>